<gene>
    <name evidence="1" type="ORF">KSX_94090</name>
</gene>
<evidence type="ECO:0000313" key="1">
    <source>
        <dbReference type="EMBL" id="GHO51246.1"/>
    </source>
</evidence>
<protein>
    <submittedName>
        <fullName evidence="1">Uncharacterized protein</fullName>
    </submittedName>
</protein>
<organism evidence="1 2">
    <name type="scientific">Ktedonospora formicarum</name>
    <dbReference type="NCBI Taxonomy" id="2778364"/>
    <lineage>
        <taxon>Bacteria</taxon>
        <taxon>Bacillati</taxon>
        <taxon>Chloroflexota</taxon>
        <taxon>Ktedonobacteria</taxon>
        <taxon>Ktedonobacterales</taxon>
        <taxon>Ktedonobacteraceae</taxon>
        <taxon>Ktedonospora</taxon>
    </lineage>
</organism>
<keyword evidence="2" id="KW-1185">Reference proteome</keyword>
<name>A0A8J3I9R3_9CHLR</name>
<sequence length="53" mass="5790">MVYNVTLDNNAILALAMNEPNAVYLKPLIDFHLGGTISLSIGVSTFLEEVPNR</sequence>
<accession>A0A8J3I9R3</accession>
<comment type="caution">
    <text evidence="1">The sequence shown here is derived from an EMBL/GenBank/DDBJ whole genome shotgun (WGS) entry which is preliminary data.</text>
</comment>
<dbReference type="EMBL" id="BNJF01000011">
    <property type="protein sequence ID" value="GHO51246.1"/>
    <property type="molecule type" value="Genomic_DNA"/>
</dbReference>
<evidence type="ECO:0000313" key="2">
    <source>
        <dbReference type="Proteomes" id="UP000612362"/>
    </source>
</evidence>
<dbReference type="Proteomes" id="UP000612362">
    <property type="component" value="Unassembled WGS sequence"/>
</dbReference>
<proteinExistence type="predicted"/>
<reference evidence="1" key="1">
    <citation type="submission" date="2020-10" db="EMBL/GenBank/DDBJ databases">
        <title>Taxonomic study of unclassified bacteria belonging to the class Ktedonobacteria.</title>
        <authorList>
            <person name="Yabe S."/>
            <person name="Wang C.M."/>
            <person name="Zheng Y."/>
            <person name="Sakai Y."/>
            <person name="Cavaletti L."/>
            <person name="Monciardini P."/>
            <person name="Donadio S."/>
        </authorList>
    </citation>
    <scope>NUCLEOTIDE SEQUENCE</scope>
    <source>
        <strain evidence="1">SOSP1-1</strain>
    </source>
</reference>
<dbReference type="AlphaFoldDB" id="A0A8J3I9R3"/>